<sequence length="257" mass="28965">MPGMDRDLVLEALSTLTNASVKCLDPGESTDSELTVYNFISTTFNYTVDSVNVVASLLKKIALGSSEMDHLHNELFMDMENFFDPIYDYDFRNMTDSSECSRGGEPYKRPVGWYRFALKVKNKYPDGNAWLGSIGWRTQSEPGEWPVSFHGTTIEGAKGIARLHFKAGDRCAYGRGIYSTPDITIAKGYTKTFISKKTGKTYKVIMQNRINPQKRKITVKPGFWLIPVPEGTTAEQEKEIVESSIRPYGILIKEVTQ</sequence>
<proteinExistence type="predicted"/>
<dbReference type="EMBL" id="JABFDY010000001">
    <property type="protein sequence ID" value="KAF7710998.1"/>
    <property type="molecule type" value="Genomic_DNA"/>
</dbReference>
<dbReference type="AlphaFoldDB" id="A0A8T0BVF3"/>
<protein>
    <submittedName>
        <fullName evidence="1">Uncharacterized protein</fullName>
    </submittedName>
</protein>
<dbReference type="Gene3D" id="3.90.175.10">
    <property type="entry name" value="Diphtheria Toxin, domain 1"/>
    <property type="match status" value="1"/>
</dbReference>
<name>A0A8T0BVF3_SILME</name>
<keyword evidence="2" id="KW-1185">Reference proteome</keyword>
<dbReference type="PANTHER" id="PTHR36649:SF28">
    <property type="entry name" value="UBIQUITIN-LIKE DOMAIN-CONTAINING PROTEIN"/>
    <property type="match status" value="1"/>
</dbReference>
<dbReference type="PANTHER" id="PTHR36649">
    <property type="entry name" value="UBIQUITIN-LIKE DOMAIN-CONTAINING PROTEIN"/>
    <property type="match status" value="1"/>
</dbReference>
<evidence type="ECO:0000313" key="2">
    <source>
        <dbReference type="Proteomes" id="UP000606274"/>
    </source>
</evidence>
<dbReference type="SUPFAM" id="SSF56399">
    <property type="entry name" value="ADP-ribosylation"/>
    <property type="match status" value="1"/>
</dbReference>
<reference evidence="1" key="1">
    <citation type="submission" date="2020-08" db="EMBL/GenBank/DDBJ databases">
        <title>Chromosome-level assembly of Southern catfish (Silurus meridionalis) provides insights into visual adaptation to the nocturnal and benthic lifestyles.</title>
        <authorList>
            <person name="Zhang Y."/>
            <person name="Wang D."/>
            <person name="Peng Z."/>
        </authorList>
    </citation>
    <scope>NUCLEOTIDE SEQUENCE</scope>
    <source>
        <strain evidence="1">SWU-2019-XX</strain>
        <tissue evidence="1">Muscle</tissue>
    </source>
</reference>
<organism evidence="1 2">
    <name type="scientific">Silurus meridionalis</name>
    <name type="common">Southern catfish</name>
    <name type="synonym">Silurus soldatovi meridionalis</name>
    <dbReference type="NCBI Taxonomy" id="175797"/>
    <lineage>
        <taxon>Eukaryota</taxon>
        <taxon>Metazoa</taxon>
        <taxon>Chordata</taxon>
        <taxon>Craniata</taxon>
        <taxon>Vertebrata</taxon>
        <taxon>Euteleostomi</taxon>
        <taxon>Actinopterygii</taxon>
        <taxon>Neopterygii</taxon>
        <taxon>Teleostei</taxon>
        <taxon>Ostariophysi</taxon>
        <taxon>Siluriformes</taxon>
        <taxon>Siluridae</taxon>
        <taxon>Silurus</taxon>
    </lineage>
</organism>
<gene>
    <name evidence="1" type="ORF">HF521_000009</name>
</gene>
<accession>A0A8T0BVF3</accession>
<dbReference type="OrthoDB" id="428577at2759"/>
<comment type="caution">
    <text evidence="1">The sequence shown here is derived from an EMBL/GenBank/DDBJ whole genome shotgun (WGS) entry which is preliminary data.</text>
</comment>
<dbReference type="Proteomes" id="UP000606274">
    <property type="component" value="Unassembled WGS sequence"/>
</dbReference>
<evidence type="ECO:0000313" key="1">
    <source>
        <dbReference type="EMBL" id="KAF7710998.1"/>
    </source>
</evidence>